<dbReference type="PANTHER" id="PTHR12353">
    <property type="entry name" value="DISKS LARGE-ASSOCIATED PROTEIN DAP SAP90/PSD-95-ASSOCIATED PROTEIN"/>
    <property type="match status" value="1"/>
</dbReference>
<comment type="similarity">
    <text evidence="1">Belongs to the SAPAP family.</text>
</comment>
<feature type="region of interest" description="Disordered" evidence="2">
    <location>
        <begin position="110"/>
        <end position="132"/>
    </location>
</feature>
<evidence type="ECO:0000313" key="3">
    <source>
        <dbReference type="EMBL" id="JAS61536.1"/>
    </source>
</evidence>
<dbReference type="EMBL" id="GECZ01008233">
    <property type="protein sequence ID" value="JAS61536.1"/>
    <property type="molecule type" value="Transcribed_RNA"/>
</dbReference>
<sequence>MEPSELRNLYECERNRLNTLCDKWQKVLDKTPTKSLNDENRGKIMAVLGQTRLLLSKKMKQFEDLLSDINNQSEISHPPITLQDVEGFWELVMIQVNELYNKFKSLEEGNVPGEGNRVHTPKYRASPMPRYR</sequence>
<dbReference type="InterPro" id="IPR005026">
    <property type="entry name" value="SAPAP"/>
</dbReference>
<reference evidence="3" key="1">
    <citation type="submission" date="2015-11" db="EMBL/GenBank/DDBJ databases">
        <title>De novo transcriptome assembly of four potential Pierce s Disease insect vectors from Arizona vineyards.</title>
        <authorList>
            <person name="Tassone E.E."/>
        </authorList>
    </citation>
    <scope>NUCLEOTIDE SEQUENCE</scope>
</reference>
<proteinExistence type="inferred from homology"/>
<dbReference type="Pfam" id="PF03359">
    <property type="entry name" value="GKAP"/>
    <property type="match status" value="1"/>
</dbReference>
<evidence type="ECO:0000256" key="2">
    <source>
        <dbReference type="SAM" id="MobiDB-lite"/>
    </source>
</evidence>
<accession>A0A1B6GGJ1</accession>
<evidence type="ECO:0000256" key="1">
    <source>
        <dbReference type="ARBA" id="ARBA00008839"/>
    </source>
</evidence>
<dbReference type="AlphaFoldDB" id="A0A1B6GGJ1"/>
<dbReference type="PANTHER" id="PTHR12353:SF1">
    <property type="entry name" value="DISKS LARGE-ASSOCIATED PROTEIN 5"/>
    <property type="match status" value="1"/>
</dbReference>
<protein>
    <submittedName>
        <fullName evidence="3">Uncharacterized protein</fullName>
    </submittedName>
</protein>
<gene>
    <name evidence="3" type="ORF">g.15130</name>
</gene>
<dbReference type="GO" id="GO:0023052">
    <property type="term" value="P:signaling"/>
    <property type="evidence" value="ECO:0007669"/>
    <property type="project" value="InterPro"/>
</dbReference>
<organism evidence="3">
    <name type="scientific">Cuerna arida</name>
    <dbReference type="NCBI Taxonomy" id="1464854"/>
    <lineage>
        <taxon>Eukaryota</taxon>
        <taxon>Metazoa</taxon>
        <taxon>Ecdysozoa</taxon>
        <taxon>Arthropoda</taxon>
        <taxon>Hexapoda</taxon>
        <taxon>Insecta</taxon>
        <taxon>Pterygota</taxon>
        <taxon>Neoptera</taxon>
        <taxon>Paraneoptera</taxon>
        <taxon>Hemiptera</taxon>
        <taxon>Auchenorrhyncha</taxon>
        <taxon>Membracoidea</taxon>
        <taxon>Cicadellidae</taxon>
        <taxon>Cicadellinae</taxon>
        <taxon>Proconiini</taxon>
        <taxon>Cuerna</taxon>
    </lineage>
</organism>
<name>A0A1B6GGJ1_9HEMI</name>